<name>W1NBE3_9GAMM</name>
<reference evidence="2 3" key="1">
    <citation type="submission" date="2013-08" db="EMBL/GenBank/DDBJ databases">
        <title>draft genome of Halomonas huanghegensis, strain BJGMM-B45T.</title>
        <authorList>
            <person name="Miao C."/>
            <person name="Wan Y."/>
            <person name="Jin W."/>
        </authorList>
    </citation>
    <scope>NUCLEOTIDE SEQUENCE [LARGE SCALE GENOMIC DNA]</scope>
    <source>
        <strain evidence="2 3">BJGMM-B45</strain>
    </source>
</reference>
<protein>
    <submittedName>
        <fullName evidence="2">Uncharacterized protein</fullName>
    </submittedName>
</protein>
<evidence type="ECO:0000256" key="1">
    <source>
        <dbReference type="SAM" id="MobiDB-lite"/>
    </source>
</evidence>
<sequence length="66" mass="7188">MWLEAAYHDSERPSAPRFPAREREMAQAKGWKGRGSKGKGLTRIAGANTKGLKGPKGDCERVTTTS</sequence>
<accession>W1NBE3</accession>
<gene>
    <name evidence="2" type="ORF">BJB45_08235</name>
</gene>
<evidence type="ECO:0000313" key="3">
    <source>
        <dbReference type="Proteomes" id="UP000019113"/>
    </source>
</evidence>
<dbReference type="Proteomes" id="UP000019113">
    <property type="component" value="Unassembled WGS sequence"/>
</dbReference>
<evidence type="ECO:0000313" key="2">
    <source>
        <dbReference type="EMBL" id="ERL52531.1"/>
    </source>
</evidence>
<dbReference type="STRING" id="1178482.AR456_18715"/>
<feature type="region of interest" description="Disordered" evidence="1">
    <location>
        <begin position="1"/>
        <end position="66"/>
    </location>
</feature>
<feature type="compositionally biased region" description="Basic and acidic residues" evidence="1">
    <location>
        <begin position="55"/>
        <end position="66"/>
    </location>
</feature>
<keyword evidence="3" id="KW-1185">Reference proteome</keyword>
<feature type="compositionally biased region" description="Basic and acidic residues" evidence="1">
    <location>
        <begin position="1"/>
        <end position="26"/>
    </location>
</feature>
<dbReference type="KEGG" id="hhu:AR456_18715"/>
<dbReference type="EMBL" id="AVBC01000018">
    <property type="protein sequence ID" value="ERL52531.1"/>
    <property type="molecule type" value="Genomic_DNA"/>
</dbReference>
<proteinExistence type="predicted"/>
<comment type="caution">
    <text evidence="2">The sequence shown here is derived from an EMBL/GenBank/DDBJ whole genome shotgun (WGS) entry which is preliminary data.</text>
</comment>
<organism evidence="2 3">
    <name type="scientific">Halomonas huangheensis</name>
    <dbReference type="NCBI Taxonomy" id="1178482"/>
    <lineage>
        <taxon>Bacteria</taxon>
        <taxon>Pseudomonadati</taxon>
        <taxon>Pseudomonadota</taxon>
        <taxon>Gammaproteobacteria</taxon>
        <taxon>Oceanospirillales</taxon>
        <taxon>Halomonadaceae</taxon>
        <taxon>Halomonas</taxon>
    </lineage>
</organism>
<dbReference type="AlphaFoldDB" id="W1NBE3"/>